<dbReference type="EMBL" id="QPFP01000009">
    <property type="protein sequence ID" value="TEB34470.1"/>
    <property type="molecule type" value="Genomic_DNA"/>
</dbReference>
<organism evidence="2 3">
    <name type="scientific">Coprinellus micaceus</name>
    <name type="common">Glistening ink-cap mushroom</name>
    <name type="synonym">Coprinus micaceus</name>
    <dbReference type="NCBI Taxonomy" id="71717"/>
    <lineage>
        <taxon>Eukaryota</taxon>
        <taxon>Fungi</taxon>
        <taxon>Dikarya</taxon>
        <taxon>Basidiomycota</taxon>
        <taxon>Agaricomycotina</taxon>
        <taxon>Agaricomycetes</taxon>
        <taxon>Agaricomycetidae</taxon>
        <taxon>Agaricales</taxon>
        <taxon>Agaricineae</taxon>
        <taxon>Psathyrellaceae</taxon>
        <taxon>Coprinellus</taxon>
    </lineage>
</organism>
<gene>
    <name evidence="2" type="ORF">FA13DRAFT_1482904</name>
</gene>
<evidence type="ECO:0008006" key="4">
    <source>
        <dbReference type="Google" id="ProtNLM"/>
    </source>
</evidence>
<dbReference type="CDD" id="cd23428">
    <property type="entry name" value="beta-trefoil_Ricin_SPI"/>
    <property type="match status" value="1"/>
</dbReference>
<dbReference type="STRING" id="71717.A0A4Y7TJY3"/>
<proteinExistence type="predicted"/>
<dbReference type="Gene3D" id="2.80.10.50">
    <property type="match status" value="1"/>
</dbReference>
<dbReference type="OrthoDB" id="3439489at2759"/>
<dbReference type="AlphaFoldDB" id="A0A4Y7TJY3"/>
<evidence type="ECO:0000313" key="3">
    <source>
        <dbReference type="Proteomes" id="UP000298030"/>
    </source>
</evidence>
<name>A0A4Y7TJY3_COPMI</name>
<reference evidence="2 3" key="1">
    <citation type="journal article" date="2019" name="Nat. Ecol. Evol.">
        <title>Megaphylogeny resolves global patterns of mushroom evolution.</title>
        <authorList>
            <person name="Varga T."/>
            <person name="Krizsan K."/>
            <person name="Foldi C."/>
            <person name="Dima B."/>
            <person name="Sanchez-Garcia M."/>
            <person name="Sanchez-Ramirez S."/>
            <person name="Szollosi G.J."/>
            <person name="Szarkandi J.G."/>
            <person name="Papp V."/>
            <person name="Albert L."/>
            <person name="Andreopoulos W."/>
            <person name="Angelini C."/>
            <person name="Antonin V."/>
            <person name="Barry K.W."/>
            <person name="Bougher N.L."/>
            <person name="Buchanan P."/>
            <person name="Buyck B."/>
            <person name="Bense V."/>
            <person name="Catcheside P."/>
            <person name="Chovatia M."/>
            <person name="Cooper J."/>
            <person name="Damon W."/>
            <person name="Desjardin D."/>
            <person name="Finy P."/>
            <person name="Geml J."/>
            <person name="Haridas S."/>
            <person name="Hughes K."/>
            <person name="Justo A."/>
            <person name="Karasinski D."/>
            <person name="Kautmanova I."/>
            <person name="Kiss B."/>
            <person name="Kocsube S."/>
            <person name="Kotiranta H."/>
            <person name="LaButti K.M."/>
            <person name="Lechner B.E."/>
            <person name="Liimatainen K."/>
            <person name="Lipzen A."/>
            <person name="Lukacs Z."/>
            <person name="Mihaltcheva S."/>
            <person name="Morgado L.N."/>
            <person name="Niskanen T."/>
            <person name="Noordeloos M.E."/>
            <person name="Ohm R.A."/>
            <person name="Ortiz-Santana B."/>
            <person name="Ovrebo C."/>
            <person name="Racz N."/>
            <person name="Riley R."/>
            <person name="Savchenko A."/>
            <person name="Shiryaev A."/>
            <person name="Soop K."/>
            <person name="Spirin V."/>
            <person name="Szebenyi C."/>
            <person name="Tomsovsky M."/>
            <person name="Tulloss R.E."/>
            <person name="Uehling J."/>
            <person name="Grigoriev I.V."/>
            <person name="Vagvolgyi C."/>
            <person name="Papp T."/>
            <person name="Martin F.M."/>
            <person name="Miettinen O."/>
            <person name="Hibbett D.S."/>
            <person name="Nagy L.G."/>
        </authorList>
    </citation>
    <scope>NUCLEOTIDE SEQUENCE [LARGE SCALE GENOMIC DNA]</scope>
    <source>
        <strain evidence="2 3">FP101781</strain>
    </source>
</reference>
<dbReference type="InterPro" id="IPR031755">
    <property type="entry name" value="Inhibitor_I66"/>
</dbReference>
<sequence>MVLQSGLYTITTKEKGQPIGNTHSIGPSERKNALSLPHGTDAKWQITKEHDDSYTMRLQSNDTAAVNVDSQVFLEYPARHSNTWKIEPQFHQGENTHIILTADGSQDGWAASDDSRVLIKPLIMGPSVPPFFPPNELFVITPV</sequence>
<accession>A0A4Y7TJY3</accession>
<keyword evidence="3" id="KW-1185">Reference proteome</keyword>
<comment type="caution">
    <text evidence="2">The sequence shown here is derived from an EMBL/GenBank/DDBJ whole genome shotgun (WGS) entry which is preliminary data.</text>
</comment>
<dbReference type="Pfam" id="PF16850">
    <property type="entry name" value="Inhibitor_I66"/>
    <property type="match status" value="1"/>
</dbReference>
<evidence type="ECO:0000256" key="1">
    <source>
        <dbReference type="SAM" id="MobiDB-lite"/>
    </source>
</evidence>
<evidence type="ECO:0000313" key="2">
    <source>
        <dbReference type="EMBL" id="TEB34470.1"/>
    </source>
</evidence>
<feature type="region of interest" description="Disordered" evidence="1">
    <location>
        <begin position="14"/>
        <end position="33"/>
    </location>
</feature>
<dbReference type="Proteomes" id="UP000298030">
    <property type="component" value="Unassembled WGS sequence"/>
</dbReference>
<protein>
    <recommendedName>
        <fullName evidence="4">Ricin B lectin domain-containing protein</fullName>
    </recommendedName>
</protein>
<dbReference type="GO" id="GO:0004867">
    <property type="term" value="F:serine-type endopeptidase inhibitor activity"/>
    <property type="evidence" value="ECO:0007669"/>
    <property type="project" value="InterPro"/>
</dbReference>